<gene>
    <name evidence="2" type="ORF">ERS852397_00212</name>
</gene>
<feature type="chain" id="PRO_5008014937" description="DUF5003 domain-containing protein" evidence="1">
    <location>
        <begin position="24"/>
        <end position="520"/>
    </location>
</feature>
<proteinExistence type="predicted"/>
<reference evidence="2 3" key="1">
    <citation type="submission" date="2015-09" db="EMBL/GenBank/DDBJ databases">
        <authorList>
            <consortium name="Pathogen Informatics"/>
        </authorList>
    </citation>
    <scope>NUCLEOTIDE SEQUENCE [LARGE SCALE GENOMIC DNA]</scope>
    <source>
        <strain evidence="2 3">2789STDY5608840</strain>
    </source>
</reference>
<name>A0A173WUU4_9BACE</name>
<sequence>MRKLKQKNLVALMRKFSLGGCFAALFMALCISACSDDDDTTKAVFPEKQTVNCVYGDTKELNFEASANWQLTSSATWCRFVNDGYEDYSLSGTAGKQTVTLKITDEAVAFDAPTVARLTMTIGAEKAIIADVVRDNKMRELKIYDMEGNEIHEIEVGYDNYKPFQVKANFRFAATNRPEWLEIAGNAIVGTVNEMTKGEVKVMDNPQYAKYVQNGTLTFADEDGAMSYPFPLVYKGMDPKSIKILDSNPWNWEVSLDGKTFTQTSSAGASASTTISTYNKFVPYTVQALNDEVVPVYIQKVEEYGTVKMKIGEEDGVDWMRLEDEGQGNLRLKVDQSSEEREGYVLVLPKALYEEIKDELWENLIEMDMETNEQDIKYTYQQSNLLINFVQKEKKQEAAQAFKVTYTGEGWTTLEATCTKVTDADILESYPGVSDVYTMEWPANIMMGGITVDPLEGQVYDDWSFVLMYNNTDLSSDPESVEGSGTGISIFATPSGAEHHLQIKKDDVTIKVLIITPNYN</sequence>
<organism evidence="2 3">
    <name type="scientific">Bacteroides finegoldii</name>
    <dbReference type="NCBI Taxonomy" id="338188"/>
    <lineage>
        <taxon>Bacteria</taxon>
        <taxon>Pseudomonadati</taxon>
        <taxon>Bacteroidota</taxon>
        <taxon>Bacteroidia</taxon>
        <taxon>Bacteroidales</taxon>
        <taxon>Bacteroidaceae</taxon>
        <taxon>Bacteroides</taxon>
    </lineage>
</organism>
<evidence type="ECO:0000313" key="3">
    <source>
        <dbReference type="Proteomes" id="UP000095517"/>
    </source>
</evidence>
<dbReference type="EMBL" id="CYZH01000001">
    <property type="protein sequence ID" value="CUN43369.1"/>
    <property type="molecule type" value="Genomic_DNA"/>
</dbReference>
<dbReference type="InterPro" id="IPR032167">
    <property type="entry name" value="DUF5003"/>
</dbReference>
<evidence type="ECO:0008006" key="4">
    <source>
        <dbReference type="Google" id="ProtNLM"/>
    </source>
</evidence>
<accession>A0A173WUU4</accession>
<protein>
    <recommendedName>
        <fullName evidence="4">DUF5003 domain-containing protein</fullName>
    </recommendedName>
</protein>
<dbReference type="Pfam" id="PF16394">
    <property type="entry name" value="DUF5003"/>
    <property type="match status" value="1"/>
</dbReference>
<evidence type="ECO:0000313" key="2">
    <source>
        <dbReference type="EMBL" id="CUN43369.1"/>
    </source>
</evidence>
<dbReference type="STRING" id="338188.ERS852397_00212"/>
<dbReference type="Proteomes" id="UP000095517">
    <property type="component" value="Unassembled WGS sequence"/>
</dbReference>
<dbReference type="RefSeq" id="WP_055278254.1">
    <property type="nucleotide sequence ID" value="NZ_CABIXA010000001.1"/>
</dbReference>
<dbReference type="AlphaFoldDB" id="A0A173WUU4"/>
<feature type="signal peptide" evidence="1">
    <location>
        <begin position="1"/>
        <end position="23"/>
    </location>
</feature>
<keyword evidence="1" id="KW-0732">Signal</keyword>
<evidence type="ECO:0000256" key="1">
    <source>
        <dbReference type="SAM" id="SignalP"/>
    </source>
</evidence>